<keyword evidence="2" id="KW-1185">Reference proteome</keyword>
<evidence type="ECO:0000313" key="2">
    <source>
        <dbReference type="Proteomes" id="UP000215914"/>
    </source>
</evidence>
<protein>
    <submittedName>
        <fullName evidence="1">Uncharacterized protein</fullName>
    </submittedName>
</protein>
<dbReference type="Proteomes" id="UP000215914">
    <property type="component" value="Unassembled WGS sequence"/>
</dbReference>
<name>A0A9K3I5G1_HELAN</name>
<organism evidence="1 2">
    <name type="scientific">Helianthus annuus</name>
    <name type="common">Common sunflower</name>
    <dbReference type="NCBI Taxonomy" id="4232"/>
    <lineage>
        <taxon>Eukaryota</taxon>
        <taxon>Viridiplantae</taxon>
        <taxon>Streptophyta</taxon>
        <taxon>Embryophyta</taxon>
        <taxon>Tracheophyta</taxon>
        <taxon>Spermatophyta</taxon>
        <taxon>Magnoliopsida</taxon>
        <taxon>eudicotyledons</taxon>
        <taxon>Gunneridae</taxon>
        <taxon>Pentapetalae</taxon>
        <taxon>asterids</taxon>
        <taxon>campanulids</taxon>
        <taxon>Asterales</taxon>
        <taxon>Asteraceae</taxon>
        <taxon>Asteroideae</taxon>
        <taxon>Heliantheae alliance</taxon>
        <taxon>Heliantheae</taxon>
        <taxon>Helianthus</taxon>
    </lineage>
</organism>
<dbReference type="Gramene" id="mRNA:HanXRQr2_Chr09g0385481">
    <property type="protein sequence ID" value="CDS:HanXRQr2_Chr09g0385481.1"/>
    <property type="gene ID" value="HanXRQr2_Chr09g0385481"/>
</dbReference>
<dbReference type="AlphaFoldDB" id="A0A9K3I5G1"/>
<sequence length="80" mass="8828">MPFTQKNTRYTIRVSHSHSILSAHRAALSPGDSKGDLGFLLAMQDLAFSMTPDQRISLYTTPNRLSLKVVKGLDLPISDV</sequence>
<dbReference type="EMBL" id="MNCJ02000324">
    <property type="protein sequence ID" value="KAF5790633.1"/>
    <property type="molecule type" value="Genomic_DNA"/>
</dbReference>
<reference evidence="1" key="2">
    <citation type="submission" date="2020-06" db="EMBL/GenBank/DDBJ databases">
        <title>Helianthus annuus Genome sequencing and assembly Release 2.</title>
        <authorList>
            <person name="Gouzy J."/>
            <person name="Langlade N."/>
            <person name="Munos S."/>
        </authorList>
    </citation>
    <scope>NUCLEOTIDE SEQUENCE</scope>
    <source>
        <tissue evidence="1">Leaves</tissue>
    </source>
</reference>
<gene>
    <name evidence="1" type="ORF">HanXRQr2_Chr09g0385481</name>
</gene>
<evidence type="ECO:0000313" key="1">
    <source>
        <dbReference type="EMBL" id="KAF5790633.1"/>
    </source>
</evidence>
<proteinExistence type="predicted"/>
<comment type="caution">
    <text evidence="1">The sequence shown here is derived from an EMBL/GenBank/DDBJ whole genome shotgun (WGS) entry which is preliminary data.</text>
</comment>
<accession>A0A9K3I5G1</accession>
<reference evidence="1" key="1">
    <citation type="journal article" date="2017" name="Nature">
        <title>The sunflower genome provides insights into oil metabolism, flowering and Asterid evolution.</title>
        <authorList>
            <person name="Badouin H."/>
            <person name="Gouzy J."/>
            <person name="Grassa C.J."/>
            <person name="Murat F."/>
            <person name="Staton S.E."/>
            <person name="Cottret L."/>
            <person name="Lelandais-Briere C."/>
            <person name="Owens G.L."/>
            <person name="Carrere S."/>
            <person name="Mayjonade B."/>
            <person name="Legrand L."/>
            <person name="Gill N."/>
            <person name="Kane N.C."/>
            <person name="Bowers J.E."/>
            <person name="Hubner S."/>
            <person name="Bellec A."/>
            <person name="Berard A."/>
            <person name="Berges H."/>
            <person name="Blanchet N."/>
            <person name="Boniface M.C."/>
            <person name="Brunel D."/>
            <person name="Catrice O."/>
            <person name="Chaidir N."/>
            <person name="Claudel C."/>
            <person name="Donnadieu C."/>
            <person name="Faraut T."/>
            <person name="Fievet G."/>
            <person name="Helmstetter N."/>
            <person name="King M."/>
            <person name="Knapp S.J."/>
            <person name="Lai Z."/>
            <person name="Le Paslier M.C."/>
            <person name="Lippi Y."/>
            <person name="Lorenzon L."/>
            <person name="Mandel J.R."/>
            <person name="Marage G."/>
            <person name="Marchand G."/>
            <person name="Marquand E."/>
            <person name="Bret-Mestries E."/>
            <person name="Morien E."/>
            <person name="Nambeesan S."/>
            <person name="Nguyen T."/>
            <person name="Pegot-Espagnet P."/>
            <person name="Pouilly N."/>
            <person name="Raftis F."/>
            <person name="Sallet E."/>
            <person name="Schiex T."/>
            <person name="Thomas J."/>
            <person name="Vandecasteele C."/>
            <person name="Vares D."/>
            <person name="Vear F."/>
            <person name="Vautrin S."/>
            <person name="Crespi M."/>
            <person name="Mangin B."/>
            <person name="Burke J.M."/>
            <person name="Salse J."/>
            <person name="Munos S."/>
            <person name="Vincourt P."/>
            <person name="Rieseberg L.H."/>
            <person name="Langlade N.B."/>
        </authorList>
    </citation>
    <scope>NUCLEOTIDE SEQUENCE</scope>
    <source>
        <tissue evidence="1">Leaves</tissue>
    </source>
</reference>